<sequence length="198" mass="22399">MQLDRQLDQLKGEICPQPSTTNFGLSRQHHVSFFGSSVPVGMKMSKTDLDCLYCYCVRFSGRMGNLIGLFCIVSRTDRFPARLVIHASSASRMLTDKKGFAANAVRRGGMKERQQKRSSGRVVEDLLLRHILSPKHFCLQLCETEAVAGTGPQKMGRHVREPRRGCGQLAVDGLLFITNRSNVRNRMLLGKYKRWQLE</sequence>
<accession>A0A448WB90</accession>
<dbReference type="Proteomes" id="UP000784294">
    <property type="component" value="Unassembled WGS sequence"/>
</dbReference>
<comment type="caution">
    <text evidence="1">The sequence shown here is derived from an EMBL/GenBank/DDBJ whole genome shotgun (WGS) entry which is preliminary data.</text>
</comment>
<evidence type="ECO:0000313" key="1">
    <source>
        <dbReference type="EMBL" id="VEL07511.1"/>
    </source>
</evidence>
<protein>
    <submittedName>
        <fullName evidence="1">Uncharacterized protein</fullName>
    </submittedName>
</protein>
<dbReference type="EMBL" id="CAAALY010001909">
    <property type="protein sequence ID" value="VEL07511.1"/>
    <property type="molecule type" value="Genomic_DNA"/>
</dbReference>
<organism evidence="1 2">
    <name type="scientific">Protopolystoma xenopodis</name>
    <dbReference type="NCBI Taxonomy" id="117903"/>
    <lineage>
        <taxon>Eukaryota</taxon>
        <taxon>Metazoa</taxon>
        <taxon>Spiralia</taxon>
        <taxon>Lophotrochozoa</taxon>
        <taxon>Platyhelminthes</taxon>
        <taxon>Monogenea</taxon>
        <taxon>Polyopisthocotylea</taxon>
        <taxon>Polystomatidea</taxon>
        <taxon>Polystomatidae</taxon>
        <taxon>Protopolystoma</taxon>
    </lineage>
</organism>
<proteinExistence type="predicted"/>
<evidence type="ECO:0000313" key="2">
    <source>
        <dbReference type="Proteomes" id="UP000784294"/>
    </source>
</evidence>
<gene>
    <name evidence="1" type="ORF">PXEA_LOCUS951</name>
</gene>
<reference evidence="1" key="1">
    <citation type="submission" date="2018-11" db="EMBL/GenBank/DDBJ databases">
        <authorList>
            <consortium name="Pathogen Informatics"/>
        </authorList>
    </citation>
    <scope>NUCLEOTIDE SEQUENCE</scope>
</reference>
<dbReference type="AlphaFoldDB" id="A0A448WB90"/>
<keyword evidence="2" id="KW-1185">Reference proteome</keyword>
<name>A0A448WB90_9PLAT</name>